<evidence type="ECO:0000313" key="1">
    <source>
        <dbReference type="EMBL" id="AUO78811.1"/>
    </source>
</evidence>
<dbReference type="EMBL" id="MG746602">
    <property type="protein sequence ID" value="AUO78811.1"/>
    <property type="molecule type" value="Genomic_DNA"/>
</dbReference>
<proteinExistence type="predicted"/>
<sequence>MTKEQLEELRGLISEVEMKCLIYGRACERHDLNDEYSRFPALKKYREDKHQAWGEASTKLNNFLNGLVK</sequence>
<protein>
    <submittedName>
        <fullName evidence="1">Uncharacterized protein</fullName>
    </submittedName>
</protein>
<name>A0A2I6UFR2_9CAUD</name>
<reference evidence="2" key="1">
    <citation type="submission" date="2018-01" db="EMBL/GenBank/DDBJ databases">
        <title>Direct submission.</title>
        <authorList>
            <person name="Ciacci N."/>
        </authorList>
    </citation>
    <scope>NUCLEOTIDE SEQUENCE [LARGE SCALE GENOMIC DNA]</scope>
</reference>
<dbReference type="Proteomes" id="UP000240294">
    <property type="component" value="Genome"/>
</dbReference>
<accession>A0A2I6UFR2</accession>
<keyword evidence="2" id="KW-1185">Reference proteome</keyword>
<evidence type="ECO:0000313" key="2">
    <source>
        <dbReference type="Proteomes" id="UP000240294"/>
    </source>
</evidence>
<gene>
    <name evidence="1" type="ORF">vBKpnF48_186</name>
</gene>
<organism evidence="1 2">
    <name type="scientific">Klebsiella phage vB_Kpn_F48</name>
    <dbReference type="NCBI Taxonomy" id="2070028"/>
    <lineage>
        <taxon>Viruses</taxon>
        <taxon>Duplodnaviria</taxon>
        <taxon>Heunggongvirae</taxon>
        <taxon>Uroviricota</taxon>
        <taxon>Caudoviricetes</taxon>
        <taxon>Marfavirus</taxon>
        <taxon>Marfavirus F48</taxon>
    </lineage>
</organism>